<evidence type="ECO:0000313" key="1">
    <source>
        <dbReference type="EMBL" id="BAE61335.1"/>
    </source>
</evidence>
<gene>
    <name evidence="1" type="ORF">AO090102000256</name>
</gene>
<organism evidence="1 2">
    <name type="scientific">Aspergillus oryzae (strain ATCC 42149 / RIB 40)</name>
    <name type="common">Yellow koji mold</name>
    <dbReference type="NCBI Taxonomy" id="510516"/>
    <lineage>
        <taxon>Eukaryota</taxon>
        <taxon>Fungi</taxon>
        <taxon>Dikarya</taxon>
        <taxon>Ascomycota</taxon>
        <taxon>Pezizomycotina</taxon>
        <taxon>Eurotiomycetes</taxon>
        <taxon>Eurotiomycetidae</taxon>
        <taxon>Eurotiales</taxon>
        <taxon>Aspergillaceae</taxon>
        <taxon>Aspergillus</taxon>
        <taxon>Aspergillus subgen. Circumdati</taxon>
    </lineage>
</organism>
<dbReference type="EMBL" id="AP007162">
    <property type="protein sequence ID" value="BAE61335.1"/>
    <property type="molecule type" value="Genomic_DNA"/>
</dbReference>
<dbReference type="HOGENOM" id="CLU_2236040_0_0_1"/>
<evidence type="ECO:0000313" key="2">
    <source>
        <dbReference type="Proteomes" id="UP000006564"/>
    </source>
</evidence>
<dbReference type="AlphaFoldDB" id="Q2UAT0"/>
<accession>Q2UAT0</accession>
<dbReference type="KEGG" id="aor:AO090102000256"/>
<protein>
    <submittedName>
        <fullName evidence="1">DNA, SC102</fullName>
    </submittedName>
</protein>
<sequence length="105" mass="12111">MFKPKFSQSPRLCGEAVKGIFLSVIFENTVWGWLWALWQIENKTFVGTNRTTVALHYTYEVVIPYIRLNPDPHRCPHEGSPRIQNIVALAAGYMAITIFPYQLQN</sequence>
<dbReference type="RefSeq" id="XP_023091736.1">
    <property type="nucleotide sequence ID" value="XM_023236912.1"/>
</dbReference>
<dbReference type="VEuPathDB" id="FungiDB:AO090102000256"/>
<keyword evidence="2" id="KW-1185">Reference proteome</keyword>
<proteinExistence type="predicted"/>
<name>Q2UAT0_ASPOR</name>
<reference evidence="1 2" key="1">
    <citation type="journal article" date="2005" name="Nature">
        <title>Genome sequencing and analysis of Aspergillus oryzae.</title>
        <authorList>
            <person name="Machida M."/>
            <person name="Asai K."/>
            <person name="Sano M."/>
            <person name="Tanaka T."/>
            <person name="Kumagai T."/>
            <person name="Terai G."/>
            <person name="Kusumoto K."/>
            <person name="Arima T."/>
            <person name="Akita O."/>
            <person name="Kashiwagi Y."/>
            <person name="Abe K."/>
            <person name="Gomi K."/>
            <person name="Horiuchi H."/>
            <person name="Kitamoto K."/>
            <person name="Kobayashi T."/>
            <person name="Takeuchi M."/>
            <person name="Denning D.W."/>
            <person name="Galagan J.E."/>
            <person name="Nierman W.C."/>
            <person name="Yu J."/>
            <person name="Archer D.B."/>
            <person name="Bennett J.W."/>
            <person name="Bhatnagar D."/>
            <person name="Cleveland T.E."/>
            <person name="Fedorova N.D."/>
            <person name="Gotoh O."/>
            <person name="Horikawa H."/>
            <person name="Hosoyama A."/>
            <person name="Ichinomiya M."/>
            <person name="Igarashi R."/>
            <person name="Iwashita K."/>
            <person name="Juvvadi P.R."/>
            <person name="Kato M."/>
            <person name="Kato Y."/>
            <person name="Kin T."/>
            <person name="Kokubun A."/>
            <person name="Maeda H."/>
            <person name="Maeyama N."/>
            <person name="Maruyama J."/>
            <person name="Nagasaki H."/>
            <person name="Nakajima T."/>
            <person name="Oda K."/>
            <person name="Okada K."/>
            <person name="Paulsen I."/>
            <person name="Sakamoto K."/>
            <person name="Sawano T."/>
            <person name="Takahashi M."/>
            <person name="Takase K."/>
            <person name="Terabayashi Y."/>
            <person name="Wortman J."/>
            <person name="Yamada O."/>
            <person name="Yamagata Y."/>
            <person name="Anazawa H."/>
            <person name="Hata Y."/>
            <person name="Koide Y."/>
            <person name="Komori T."/>
            <person name="Koyama Y."/>
            <person name="Minetoki T."/>
            <person name="Suharnan S."/>
            <person name="Tanaka A."/>
            <person name="Isono K."/>
            <person name="Kuhara S."/>
            <person name="Ogasawara N."/>
            <person name="Kikuchi H."/>
        </authorList>
    </citation>
    <scope>NUCLEOTIDE SEQUENCE [LARGE SCALE GENOMIC DNA]</scope>
    <source>
        <strain evidence="2">ATCC 42149 / RIB 40</strain>
    </source>
</reference>
<dbReference type="GeneID" id="5994513"/>
<dbReference type="EMBL" id="BA000052">
    <property type="protein sequence ID" value="BAE61335.1"/>
    <property type="molecule type" value="Genomic_DNA"/>
</dbReference>
<dbReference type="Proteomes" id="UP000006564">
    <property type="component" value="Chromosome 4"/>
</dbReference>